<sequence length="249" mass="29052">MTKYTINKVFERSFPANIWKIEIDPVQSLIAVETRDVNSTIASFSVFDFDGKIIKAPCTAEAKEWTLDAIQDGYLILKRIGEHNPTQEGIQIIEIATERIVYSSYEYILLDVYEGIIHARHRSISGGETIVIDIRTGQQSRAIDKNFQFANNKILYPITYPTKPDFLSHEQIEGPLWLSKCCQHYVWCYHVRNEDNLNLILTLSDLNHKLDRQVIIEDMDKLIPQPYFQIDRQLFFMSFNKRNIISYLV</sequence>
<dbReference type="KEGG" id="sphe:GFH32_13260"/>
<dbReference type="RefSeq" id="WP_153512056.1">
    <property type="nucleotide sequence ID" value="NZ_CP045652.1"/>
</dbReference>
<evidence type="ECO:0008006" key="3">
    <source>
        <dbReference type="Google" id="ProtNLM"/>
    </source>
</evidence>
<proteinExistence type="predicted"/>
<evidence type="ECO:0000313" key="1">
    <source>
        <dbReference type="EMBL" id="QGA27216.1"/>
    </source>
</evidence>
<evidence type="ECO:0000313" key="2">
    <source>
        <dbReference type="Proteomes" id="UP000326921"/>
    </source>
</evidence>
<name>A0A5Q0QCJ5_9SPHI</name>
<keyword evidence="2" id="KW-1185">Reference proteome</keyword>
<accession>A0A5Q0QCJ5</accession>
<gene>
    <name evidence="1" type="ORF">GFH32_13260</name>
</gene>
<dbReference type="Proteomes" id="UP000326921">
    <property type="component" value="Chromosome"/>
</dbReference>
<dbReference type="AlphaFoldDB" id="A0A5Q0QCJ5"/>
<protein>
    <recommendedName>
        <fullName evidence="3">DUF4905 domain-containing protein</fullName>
    </recommendedName>
</protein>
<organism evidence="1 2">
    <name type="scientific">Sphingobacterium zhuxiongii</name>
    <dbReference type="NCBI Taxonomy" id="2662364"/>
    <lineage>
        <taxon>Bacteria</taxon>
        <taxon>Pseudomonadati</taxon>
        <taxon>Bacteroidota</taxon>
        <taxon>Sphingobacteriia</taxon>
        <taxon>Sphingobacteriales</taxon>
        <taxon>Sphingobacteriaceae</taxon>
        <taxon>Sphingobacterium</taxon>
    </lineage>
</organism>
<reference evidence="1 2" key="1">
    <citation type="submission" date="2019-10" db="EMBL/GenBank/DDBJ databases">
        <authorList>
            <person name="Dong K."/>
        </authorList>
    </citation>
    <scope>NUCLEOTIDE SEQUENCE [LARGE SCALE GENOMIC DNA]</scope>
    <source>
        <strain evidence="2">dk4302</strain>
    </source>
</reference>
<dbReference type="EMBL" id="CP045652">
    <property type="protein sequence ID" value="QGA27216.1"/>
    <property type="molecule type" value="Genomic_DNA"/>
</dbReference>